<sequence>MDASISKDDPTFSIQNQTNDFPVCILHIPTGDKHKPVLSVLREKDALKLIEGPYFTKVKREQSEATGVRGAMMECPTGYYHIAFNTPITTKA</sequence>
<accession>A0AAE1QKC7</accession>
<protein>
    <submittedName>
        <fullName evidence="1">Uncharacterized protein</fullName>
    </submittedName>
</protein>
<gene>
    <name evidence="1" type="ORF">Pmani_001093</name>
</gene>
<comment type="caution">
    <text evidence="1">The sequence shown here is derived from an EMBL/GenBank/DDBJ whole genome shotgun (WGS) entry which is preliminary data.</text>
</comment>
<name>A0AAE1QKC7_9EUCA</name>
<dbReference type="Proteomes" id="UP001292094">
    <property type="component" value="Unassembled WGS sequence"/>
</dbReference>
<evidence type="ECO:0000313" key="2">
    <source>
        <dbReference type="Proteomes" id="UP001292094"/>
    </source>
</evidence>
<keyword evidence="2" id="KW-1185">Reference proteome</keyword>
<proteinExistence type="predicted"/>
<organism evidence="1 2">
    <name type="scientific">Petrolisthes manimaculis</name>
    <dbReference type="NCBI Taxonomy" id="1843537"/>
    <lineage>
        <taxon>Eukaryota</taxon>
        <taxon>Metazoa</taxon>
        <taxon>Ecdysozoa</taxon>
        <taxon>Arthropoda</taxon>
        <taxon>Crustacea</taxon>
        <taxon>Multicrustacea</taxon>
        <taxon>Malacostraca</taxon>
        <taxon>Eumalacostraca</taxon>
        <taxon>Eucarida</taxon>
        <taxon>Decapoda</taxon>
        <taxon>Pleocyemata</taxon>
        <taxon>Anomura</taxon>
        <taxon>Galatheoidea</taxon>
        <taxon>Porcellanidae</taxon>
        <taxon>Petrolisthes</taxon>
    </lineage>
</organism>
<dbReference type="EMBL" id="JAWZYT010000073">
    <property type="protein sequence ID" value="KAK4328494.1"/>
    <property type="molecule type" value="Genomic_DNA"/>
</dbReference>
<reference evidence="1" key="1">
    <citation type="submission" date="2023-11" db="EMBL/GenBank/DDBJ databases">
        <title>Genome assemblies of two species of porcelain crab, Petrolisthes cinctipes and Petrolisthes manimaculis (Anomura: Porcellanidae).</title>
        <authorList>
            <person name="Angst P."/>
        </authorList>
    </citation>
    <scope>NUCLEOTIDE SEQUENCE</scope>
    <source>
        <strain evidence="1">PB745_02</strain>
        <tissue evidence="1">Gill</tissue>
    </source>
</reference>
<evidence type="ECO:0000313" key="1">
    <source>
        <dbReference type="EMBL" id="KAK4328494.1"/>
    </source>
</evidence>
<dbReference type="AlphaFoldDB" id="A0AAE1QKC7"/>